<dbReference type="KEGG" id="vil:CFK37_06485"/>
<dbReference type="Proteomes" id="UP000198312">
    <property type="component" value="Chromosome"/>
</dbReference>
<dbReference type="InterPro" id="IPR025669">
    <property type="entry name" value="AAA_dom"/>
</dbReference>
<dbReference type="Gene3D" id="3.40.50.300">
    <property type="entry name" value="P-loop containing nucleotide triphosphate hydrolases"/>
    <property type="match status" value="1"/>
</dbReference>
<dbReference type="EMBL" id="CP022315">
    <property type="protein sequence ID" value="ASK61829.1"/>
    <property type="molecule type" value="Genomic_DNA"/>
</dbReference>
<dbReference type="Pfam" id="PF13614">
    <property type="entry name" value="AAA_31"/>
    <property type="match status" value="1"/>
</dbReference>
<evidence type="ECO:0000313" key="3">
    <source>
        <dbReference type="Proteomes" id="UP000198312"/>
    </source>
</evidence>
<dbReference type="SUPFAM" id="SSF52540">
    <property type="entry name" value="P-loop containing nucleoside triphosphate hydrolases"/>
    <property type="match status" value="1"/>
</dbReference>
<dbReference type="InterPro" id="IPR050625">
    <property type="entry name" value="ParA/MinD_ATPase"/>
</dbReference>
<gene>
    <name evidence="2" type="ORF">CFK37_06485</name>
</gene>
<dbReference type="PANTHER" id="PTHR43384">
    <property type="entry name" value="SEPTUM SITE-DETERMINING PROTEIN MIND HOMOLOG, CHLOROPLASTIC-RELATED"/>
    <property type="match status" value="1"/>
</dbReference>
<dbReference type="RefSeq" id="WP_089061089.1">
    <property type="nucleotide sequence ID" value="NZ_CP022315.1"/>
</dbReference>
<name>A0A220U166_9BACI</name>
<dbReference type="GO" id="GO:0051782">
    <property type="term" value="P:negative regulation of cell division"/>
    <property type="evidence" value="ECO:0007669"/>
    <property type="project" value="TreeGrafter"/>
</dbReference>
<evidence type="ECO:0000313" key="2">
    <source>
        <dbReference type="EMBL" id="ASK61829.1"/>
    </source>
</evidence>
<sequence>MAKILSVAGNDEWKSKLDQITLAGKHKVTWAADESDLYDQLQKAETAIVLLPLSNSYNVYSLCAKVTQVFPQTAALLVFRLEEELDMKKALRAGASDIIFLSSALSKIKEDIDIAMEDSANKEANRPNAPVKNGKVITIASTKGGVGKTTVAVNLAVAYGKKLAKVAIVDLDLQFGDVAMLCDVKPRKTIYDWVKENREAAQMEGFLTAFKDGISILAAPQRPEFAEVIKGNDVRKAIHLLKKQYDLIIIDASSHMDENVIVALENSDEILLMTHLDLPSLKNSKILMDTLTALKVDGRTKVVVNRQTKVKGLNTDMVEKVIGEKVFTSLPAMEKVMVTSVNEGNPLGYSNPRSQVAKQIFQMAEMLSNPINHGTKVKNRKKAKRMAHAGGHT</sequence>
<dbReference type="AlphaFoldDB" id="A0A220U166"/>
<dbReference type="OrthoDB" id="9794577at2"/>
<evidence type="ECO:0000259" key="1">
    <source>
        <dbReference type="Pfam" id="PF13614"/>
    </source>
</evidence>
<organism evidence="2 3">
    <name type="scientific">Virgibacillus phasianinus</name>
    <dbReference type="NCBI Taxonomy" id="2017483"/>
    <lineage>
        <taxon>Bacteria</taxon>
        <taxon>Bacillati</taxon>
        <taxon>Bacillota</taxon>
        <taxon>Bacilli</taxon>
        <taxon>Bacillales</taxon>
        <taxon>Bacillaceae</taxon>
        <taxon>Virgibacillus</taxon>
    </lineage>
</organism>
<protein>
    <recommendedName>
        <fullName evidence="1">AAA domain-containing protein</fullName>
    </recommendedName>
</protein>
<dbReference type="GO" id="GO:0009898">
    <property type="term" value="C:cytoplasmic side of plasma membrane"/>
    <property type="evidence" value="ECO:0007669"/>
    <property type="project" value="TreeGrafter"/>
</dbReference>
<dbReference type="PANTHER" id="PTHR43384:SF13">
    <property type="entry name" value="SLR0110 PROTEIN"/>
    <property type="match status" value="1"/>
</dbReference>
<proteinExistence type="predicted"/>
<accession>A0A220U166</accession>
<dbReference type="GO" id="GO:0016887">
    <property type="term" value="F:ATP hydrolysis activity"/>
    <property type="evidence" value="ECO:0007669"/>
    <property type="project" value="TreeGrafter"/>
</dbReference>
<reference evidence="2 3" key="1">
    <citation type="submission" date="2017-07" db="EMBL/GenBank/DDBJ databases">
        <title>Virgibacillus sp. LM2416.</title>
        <authorList>
            <person name="Tak E.J."/>
            <person name="Bae J.-W."/>
        </authorList>
    </citation>
    <scope>NUCLEOTIDE SEQUENCE [LARGE SCALE GENOMIC DNA]</scope>
    <source>
        <strain evidence="2 3">LM2416</strain>
    </source>
</reference>
<dbReference type="GO" id="GO:0005524">
    <property type="term" value="F:ATP binding"/>
    <property type="evidence" value="ECO:0007669"/>
    <property type="project" value="TreeGrafter"/>
</dbReference>
<keyword evidence="3" id="KW-1185">Reference proteome</keyword>
<dbReference type="GO" id="GO:0005829">
    <property type="term" value="C:cytosol"/>
    <property type="evidence" value="ECO:0007669"/>
    <property type="project" value="TreeGrafter"/>
</dbReference>
<dbReference type="InterPro" id="IPR027417">
    <property type="entry name" value="P-loop_NTPase"/>
</dbReference>
<feature type="domain" description="AAA" evidence="1">
    <location>
        <begin position="135"/>
        <end position="295"/>
    </location>
</feature>